<evidence type="ECO:0000259" key="3">
    <source>
        <dbReference type="PROSITE" id="PS51186"/>
    </source>
</evidence>
<keyword evidence="4" id="KW-0378">Hydrolase</keyword>
<reference evidence="5 7" key="1">
    <citation type="journal article" date="2018" name="Front. Microbiol.">
        <title>Genome-Based Analysis Reveals the Taxonomy and Diversity of the Family Idiomarinaceae.</title>
        <authorList>
            <person name="Liu Y."/>
            <person name="Lai Q."/>
            <person name="Shao Z."/>
        </authorList>
    </citation>
    <scope>NUCLEOTIDE SEQUENCE [LARGE SCALE GENOMIC DNA]</scope>
    <source>
        <strain evidence="5 7">CF12-14</strain>
    </source>
</reference>
<dbReference type="Gene3D" id="3.30.750.70">
    <property type="entry name" value="4-hydroxybutyrate coenzyme like domains"/>
    <property type="match status" value="1"/>
</dbReference>
<dbReference type="InterPro" id="IPR046433">
    <property type="entry name" value="ActCoA_hydro"/>
</dbReference>
<evidence type="ECO:0000256" key="2">
    <source>
        <dbReference type="ARBA" id="ARBA00022679"/>
    </source>
</evidence>
<dbReference type="Pfam" id="PF02550">
    <property type="entry name" value="AcetylCoA_hydro"/>
    <property type="match status" value="1"/>
</dbReference>
<dbReference type="Pfam" id="PF13302">
    <property type="entry name" value="Acetyltransf_3"/>
    <property type="match status" value="1"/>
</dbReference>
<keyword evidence="2" id="KW-0808">Transferase</keyword>
<dbReference type="GO" id="GO:0016787">
    <property type="term" value="F:hydrolase activity"/>
    <property type="evidence" value="ECO:0007669"/>
    <property type="project" value="UniProtKB-KW"/>
</dbReference>
<dbReference type="PANTHER" id="PTHR21432">
    <property type="entry name" value="ACETYL-COA HYDROLASE-RELATED"/>
    <property type="match status" value="1"/>
</dbReference>
<dbReference type="Pfam" id="PF13336">
    <property type="entry name" value="AcetylCoA_hyd_C"/>
    <property type="match status" value="1"/>
</dbReference>
<dbReference type="Gene3D" id="3.40.1080.20">
    <property type="entry name" value="Acetyl-CoA hydrolase/transferase C-terminal domain"/>
    <property type="match status" value="1"/>
</dbReference>
<dbReference type="Proteomes" id="UP000287865">
    <property type="component" value="Unassembled WGS sequence"/>
</dbReference>
<dbReference type="RefSeq" id="WP_111570136.1">
    <property type="nucleotide sequence ID" value="NZ_PIPK01000013.1"/>
</dbReference>
<accession>A0A327WTU4</accession>
<feature type="domain" description="N-acetyltransferase" evidence="3">
    <location>
        <begin position="463"/>
        <end position="618"/>
    </location>
</feature>
<dbReference type="InterPro" id="IPR003702">
    <property type="entry name" value="ActCoA_hydro_N"/>
</dbReference>
<dbReference type="EMBL" id="PIPK01000013">
    <property type="protein sequence ID" value="RUO20519.1"/>
    <property type="molecule type" value="Genomic_DNA"/>
</dbReference>
<dbReference type="GO" id="GO:0016747">
    <property type="term" value="F:acyltransferase activity, transferring groups other than amino-acyl groups"/>
    <property type="evidence" value="ECO:0007669"/>
    <property type="project" value="InterPro"/>
</dbReference>
<dbReference type="InterPro" id="IPR016181">
    <property type="entry name" value="Acyl_CoA_acyltransferase"/>
</dbReference>
<dbReference type="InterPro" id="IPR037171">
    <property type="entry name" value="NagB/RpiA_transferase-like"/>
</dbReference>
<protein>
    <submittedName>
        <fullName evidence="5">4-hydroxybutyrate CoA-transferase</fullName>
    </submittedName>
    <submittedName>
        <fullName evidence="4">Acyl-CoA hydrolase</fullName>
    </submittedName>
</protein>
<gene>
    <name evidence="4" type="ORF">B0I24_11333</name>
    <name evidence="5" type="ORF">CWE07_12190</name>
</gene>
<dbReference type="PROSITE" id="PS51186">
    <property type="entry name" value="GNAT"/>
    <property type="match status" value="1"/>
</dbReference>
<dbReference type="GO" id="GO:0006083">
    <property type="term" value="P:acetate metabolic process"/>
    <property type="evidence" value="ECO:0007669"/>
    <property type="project" value="InterPro"/>
</dbReference>
<name>A0A327WTU4_9GAMM</name>
<dbReference type="EMBL" id="QLMD01000013">
    <property type="protein sequence ID" value="RAJ94879.1"/>
    <property type="molecule type" value="Genomic_DNA"/>
</dbReference>
<dbReference type="OrthoDB" id="9801795at2"/>
<dbReference type="Gene3D" id="3.40.630.30">
    <property type="match status" value="1"/>
</dbReference>
<keyword evidence="7" id="KW-1185">Reference proteome</keyword>
<dbReference type="SUPFAM" id="SSF55729">
    <property type="entry name" value="Acyl-CoA N-acyltransferases (Nat)"/>
    <property type="match status" value="1"/>
</dbReference>
<dbReference type="InterPro" id="IPR038460">
    <property type="entry name" value="AcetylCoA_hyd_C_sf"/>
</dbReference>
<comment type="similarity">
    <text evidence="1">Belongs to the acetyl-CoA hydrolase/transferase family.</text>
</comment>
<dbReference type="SUPFAM" id="SSF100950">
    <property type="entry name" value="NagB/RpiA/CoA transferase-like"/>
    <property type="match status" value="2"/>
</dbReference>
<dbReference type="PANTHER" id="PTHR21432:SF20">
    <property type="entry name" value="ACETYL-COA HYDROLASE"/>
    <property type="match status" value="1"/>
</dbReference>
<comment type="caution">
    <text evidence="4">The sequence shown here is derived from an EMBL/GenBank/DDBJ whole genome shotgun (WGS) entry which is preliminary data.</text>
</comment>
<proteinExistence type="inferred from homology"/>
<evidence type="ECO:0000313" key="6">
    <source>
        <dbReference type="Proteomes" id="UP000249203"/>
    </source>
</evidence>
<evidence type="ECO:0000256" key="1">
    <source>
        <dbReference type="ARBA" id="ARBA00009632"/>
    </source>
</evidence>
<dbReference type="InterPro" id="IPR000182">
    <property type="entry name" value="GNAT_dom"/>
</dbReference>
<sequence length="626" mass="69242">MPKQPAKQPVETQQLDWSKILKSGQRIFIGSHAAVPIALIDDLVANSKGLHDIEVVQVFTLADNYWAKPEYKQLFKVNTFYISGGTIRDAVNEGRADYTPAFSSDIPNLFNQDILPIDVALIMLAPGDKYGYHSMGVSVDIVSAAAKAARVVVAQINPAMPVTYGQSFLHRNQLDYLWSHESPIPTAVTSEPEGSKIIERIGQYIALLVDDGATLQIGSGKISSAALRYLKNHRDLGVHSEMITDDIMQLMLDGVINNRKKTFHPNKIVTSFCVGSQALYDFVAHNPHIGFYPSEYVNSPANIARNDHMISINSAIEVDLTGQVVSDSIGSQFYSGIGGQVDFSRGASMSHGGKPIIAMPSTAKDGTISRIVPFIREGAGVITTRGHVHYVVTEFGVASLRGKSVRERALELIRVAHPKFREGLLKDVRKHYWVPHYQQQTPVDVPELGDVGFKELTIQGHEYDLRPLYPSDERRLQEFFYSHTKETLQLRYNAVPTQMSREKSCTLVSVDQSKDLALCIVRQKGSAAQIQAVGRYYLIPQHNSCEVAFVTREVVQGYGMATTLLAEMIRIAGLRGLNSMQAVVRNDNSAMLNVFERAGFVRQPADEPGEVYLRLDLTASGAKKEP</sequence>
<dbReference type="Gene3D" id="3.40.1080.10">
    <property type="entry name" value="Glutaconate Coenzyme A-transferase"/>
    <property type="match status" value="1"/>
</dbReference>
<evidence type="ECO:0000313" key="5">
    <source>
        <dbReference type="EMBL" id="RUO20519.1"/>
    </source>
</evidence>
<organism evidence="4 6">
    <name type="scientific">Aliidiomarina maris</name>
    <dbReference type="NCBI Taxonomy" id="531312"/>
    <lineage>
        <taxon>Bacteria</taxon>
        <taxon>Pseudomonadati</taxon>
        <taxon>Pseudomonadota</taxon>
        <taxon>Gammaproteobacteria</taxon>
        <taxon>Alteromonadales</taxon>
        <taxon>Idiomarinaceae</taxon>
        <taxon>Aliidiomarina</taxon>
    </lineage>
</organism>
<dbReference type="Proteomes" id="UP000249203">
    <property type="component" value="Unassembled WGS sequence"/>
</dbReference>
<dbReference type="AlphaFoldDB" id="A0A327WTU4"/>
<reference evidence="4 6" key="2">
    <citation type="submission" date="2018-06" db="EMBL/GenBank/DDBJ databases">
        <title>Genomic Encyclopedia of Type Strains, Phase III (KMG-III): the genomes of soil and plant-associated and newly described type strains.</title>
        <authorList>
            <person name="Whitman W."/>
        </authorList>
    </citation>
    <scope>NUCLEOTIDE SEQUENCE [LARGE SCALE GENOMIC DNA]</scope>
    <source>
        <strain evidence="4 6">CGMCC 1.15366</strain>
    </source>
</reference>
<evidence type="ECO:0000313" key="7">
    <source>
        <dbReference type="Proteomes" id="UP000287865"/>
    </source>
</evidence>
<dbReference type="InterPro" id="IPR026888">
    <property type="entry name" value="AcetylCoA_hyd_C"/>
</dbReference>
<evidence type="ECO:0000313" key="4">
    <source>
        <dbReference type="EMBL" id="RAJ94879.1"/>
    </source>
</evidence>
<dbReference type="GO" id="GO:0008775">
    <property type="term" value="F:acetate CoA-transferase activity"/>
    <property type="evidence" value="ECO:0007669"/>
    <property type="project" value="InterPro"/>
</dbReference>